<dbReference type="InterPro" id="IPR000182">
    <property type="entry name" value="GNAT_dom"/>
</dbReference>
<keyword evidence="2" id="KW-0808">Transferase</keyword>
<accession>A0A6A6XMU6</accession>
<dbReference type="Pfam" id="PF00583">
    <property type="entry name" value="Acetyltransf_1"/>
    <property type="match status" value="1"/>
</dbReference>
<dbReference type="CDD" id="cd04301">
    <property type="entry name" value="NAT_SF"/>
    <property type="match status" value="1"/>
</dbReference>
<evidence type="ECO:0000259" key="1">
    <source>
        <dbReference type="PROSITE" id="PS51186"/>
    </source>
</evidence>
<name>A0A6A6XMU6_9PLEO</name>
<dbReference type="PANTHER" id="PTHR42791">
    <property type="entry name" value="GNAT FAMILY ACETYLTRANSFERASE"/>
    <property type="match status" value="1"/>
</dbReference>
<dbReference type="AlphaFoldDB" id="A0A6A6XMU6"/>
<dbReference type="PROSITE" id="PS51186">
    <property type="entry name" value="GNAT"/>
    <property type="match status" value="1"/>
</dbReference>
<dbReference type="Proteomes" id="UP000799757">
    <property type="component" value="Unassembled WGS sequence"/>
</dbReference>
<proteinExistence type="predicted"/>
<reference evidence="2" key="1">
    <citation type="journal article" date="2020" name="Stud. Mycol.">
        <title>101 Dothideomycetes genomes: a test case for predicting lifestyles and emergence of pathogens.</title>
        <authorList>
            <person name="Haridas S."/>
            <person name="Albert R."/>
            <person name="Binder M."/>
            <person name="Bloem J."/>
            <person name="Labutti K."/>
            <person name="Salamov A."/>
            <person name="Andreopoulos B."/>
            <person name="Baker S."/>
            <person name="Barry K."/>
            <person name="Bills G."/>
            <person name="Bluhm B."/>
            <person name="Cannon C."/>
            <person name="Castanera R."/>
            <person name="Culley D."/>
            <person name="Daum C."/>
            <person name="Ezra D."/>
            <person name="Gonzalez J."/>
            <person name="Henrissat B."/>
            <person name="Kuo A."/>
            <person name="Liang C."/>
            <person name="Lipzen A."/>
            <person name="Lutzoni F."/>
            <person name="Magnuson J."/>
            <person name="Mondo S."/>
            <person name="Nolan M."/>
            <person name="Ohm R."/>
            <person name="Pangilinan J."/>
            <person name="Park H.-J."/>
            <person name="Ramirez L."/>
            <person name="Alfaro M."/>
            <person name="Sun H."/>
            <person name="Tritt A."/>
            <person name="Yoshinaga Y."/>
            <person name="Zwiers L.-H."/>
            <person name="Turgeon B."/>
            <person name="Goodwin S."/>
            <person name="Spatafora J."/>
            <person name="Crous P."/>
            <person name="Grigoriev I."/>
        </authorList>
    </citation>
    <scope>NUCLEOTIDE SEQUENCE</scope>
    <source>
        <strain evidence="2">CBS 109.77</strain>
    </source>
</reference>
<dbReference type="InterPro" id="IPR016181">
    <property type="entry name" value="Acyl_CoA_acyltransferase"/>
</dbReference>
<dbReference type="Gene3D" id="3.40.630.30">
    <property type="match status" value="1"/>
</dbReference>
<dbReference type="PANTHER" id="PTHR42791:SF16">
    <property type="entry name" value="N-ACETYLTRANSFERASE DOMAIN-CONTAINING PROTEIN"/>
    <property type="match status" value="1"/>
</dbReference>
<gene>
    <name evidence="2" type="ORF">K505DRAFT_234601</name>
</gene>
<evidence type="ECO:0000313" key="2">
    <source>
        <dbReference type="EMBL" id="KAF2797840.1"/>
    </source>
</evidence>
<dbReference type="InterPro" id="IPR052523">
    <property type="entry name" value="Trichothecene_AcTrans"/>
</dbReference>
<dbReference type="EMBL" id="MU001797">
    <property type="protein sequence ID" value="KAF2797840.1"/>
    <property type="molecule type" value="Genomic_DNA"/>
</dbReference>
<keyword evidence="3" id="KW-1185">Reference proteome</keyword>
<feature type="domain" description="N-acetyltransferase" evidence="1">
    <location>
        <begin position="95"/>
        <end position="231"/>
    </location>
</feature>
<keyword evidence="2" id="KW-0012">Acyltransferase</keyword>
<dbReference type="GO" id="GO:0016747">
    <property type="term" value="F:acyltransferase activity, transferring groups other than amino-acyl groups"/>
    <property type="evidence" value="ECO:0007669"/>
    <property type="project" value="InterPro"/>
</dbReference>
<protein>
    <submittedName>
        <fullName evidence="2">Acyl-CoA N-acyltransferase</fullName>
    </submittedName>
</protein>
<dbReference type="SUPFAM" id="SSF55729">
    <property type="entry name" value="Acyl-CoA N-acyltransferases (Nat)"/>
    <property type="match status" value="1"/>
</dbReference>
<dbReference type="OrthoDB" id="2744543at2759"/>
<evidence type="ECO:0000313" key="3">
    <source>
        <dbReference type="Proteomes" id="UP000799757"/>
    </source>
</evidence>
<organism evidence="2 3">
    <name type="scientific">Melanomma pulvis-pyrius CBS 109.77</name>
    <dbReference type="NCBI Taxonomy" id="1314802"/>
    <lineage>
        <taxon>Eukaryota</taxon>
        <taxon>Fungi</taxon>
        <taxon>Dikarya</taxon>
        <taxon>Ascomycota</taxon>
        <taxon>Pezizomycotina</taxon>
        <taxon>Dothideomycetes</taxon>
        <taxon>Pleosporomycetidae</taxon>
        <taxon>Pleosporales</taxon>
        <taxon>Melanommataceae</taxon>
        <taxon>Melanomma</taxon>
    </lineage>
</organism>
<sequence>MSSSSTSLTLRQANISDLPAIARCWYHAFFDDEVIGEIMHPHRQLYPEDVYWFLLRGIRERFWEWTHQFIVVTVQNDGKEKIVGAADWRRVGDGGRITDLWWADPRNLIKPALTLYHRFSLSIFPNRAADPASSSILTSAVANSEHYWTGNHARCWDLYACGVHPDFQGKGIGKMLVEWGTEIADREGVSTSVLCGEKNRGFYAKGGLCEEAGKLGNGDGGGGIVLFRSSRG</sequence>